<comment type="caution">
    <text evidence="7">The sequence shown here is derived from an EMBL/GenBank/DDBJ whole genome shotgun (WGS) entry which is preliminary data.</text>
</comment>
<dbReference type="EMBL" id="JBHRYQ010000001">
    <property type="protein sequence ID" value="MFC3812477.1"/>
    <property type="molecule type" value="Genomic_DNA"/>
</dbReference>
<keyword evidence="5 6" id="KW-0472">Membrane</keyword>
<feature type="transmembrane region" description="Helical" evidence="6">
    <location>
        <begin position="220"/>
        <end position="237"/>
    </location>
</feature>
<dbReference type="Pfam" id="PF03741">
    <property type="entry name" value="TerC"/>
    <property type="match status" value="1"/>
</dbReference>
<reference evidence="8" key="1">
    <citation type="journal article" date="2019" name="Int. J. Syst. Evol. Microbiol.">
        <title>The Global Catalogue of Microorganisms (GCM) 10K type strain sequencing project: providing services to taxonomists for standard genome sequencing and annotation.</title>
        <authorList>
            <consortium name="The Broad Institute Genomics Platform"/>
            <consortium name="The Broad Institute Genome Sequencing Center for Infectious Disease"/>
            <person name="Wu L."/>
            <person name="Ma J."/>
        </authorList>
    </citation>
    <scope>NUCLEOTIDE SEQUENCE [LARGE SCALE GENOMIC DNA]</scope>
    <source>
        <strain evidence="8">CECT 7956</strain>
    </source>
</reference>
<keyword evidence="8" id="KW-1185">Reference proteome</keyword>
<evidence type="ECO:0000313" key="7">
    <source>
        <dbReference type="EMBL" id="MFC3812477.1"/>
    </source>
</evidence>
<protein>
    <submittedName>
        <fullName evidence="7">TerC family protein</fullName>
    </submittedName>
</protein>
<evidence type="ECO:0000256" key="3">
    <source>
        <dbReference type="ARBA" id="ARBA00022692"/>
    </source>
</evidence>
<feature type="transmembrane region" description="Helical" evidence="6">
    <location>
        <begin position="12"/>
        <end position="36"/>
    </location>
</feature>
<gene>
    <name evidence="7" type="ORF">ACFOOI_17590</name>
</gene>
<evidence type="ECO:0000313" key="8">
    <source>
        <dbReference type="Proteomes" id="UP001595616"/>
    </source>
</evidence>
<dbReference type="RefSeq" id="WP_379839357.1">
    <property type="nucleotide sequence ID" value="NZ_JBHRYQ010000001.1"/>
</dbReference>
<sequence length="256" mass="27945">MEELLTTAAFTSIFTLTLLEIILGVDNIIFISIIAGKLEPADQAKARRLGLLSAMAIRVGLLFVLGFILGLEKDLFNLQDLGLPVDMGMSGKDMILLIGGVFLLYKSTSEIHHKLEGEEDDMDSSKPGVVASLSRAVMDITVINVIFSIDSIITAVGMTNSIPIMAASVVLSTIAMLLFAKNVGDFVEKHPTVKMLALSFLVMIGTLLVAEAFHVHVPKGYVYFAMAFSFLVEMLNIRMKKNTTKPVELIKHVKED</sequence>
<keyword evidence="4 6" id="KW-1133">Transmembrane helix</keyword>
<evidence type="ECO:0000256" key="1">
    <source>
        <dbReference type="ARBA" id="ARBA00004141"/>
    </source>
</evidence>
<feature type="transmembrane region" description="Helical" evidence="6">
    <location>
        <begin position="48"/>
        <end position="69"/>
    </location>
</feature>
<evidence type="ECO:0000256" key="2">
    <source>
        <dbReference type="ARBA" id="ARBA00007511"/>
    </source>
</evidence>
<organism evidence="7 8">
    <name type="scientific">Lacihabitans lacunae</name>
    <dbReference type="NCBI Taxonomy" id="1028214"/>
    <lineage>
        <taxon>Bacteria</taxon>
        <taxon>Pseudomonadati</taxon>
        <taxon>Bacteroidota</taxon>
        <taxon>Cytophagia</taxon>
        <taxon>Cytophagales</taxon>
        <taxon>Leadbetterellaceae</taxon>
        <taxon>Lacihabitans</taxon>
    </lineage>
</organism>
<dbReference type="PANTHER" id="PTHR30238">
    <property type="entry name" value="MEMBRANE BOUND PREDICTED REDOX MODULATOR"/>
    <property type="match status" value="1"/>
</dbReference>
<accession>A0ABV7Z050</accession>
<feature type="transmembrane region" description="Helical" evidence="6">
    <location>
        <begin position="162"/>
        <end position="180"/>
    </location>
</feature>
<evidence type="ECO:0000256" key="6">
    <source>
        <dbReference type="SAM" id="Phobius"/>
    </source>
</evidence>
<comment type="subcellular location">
    <subcellularLocation>
        <location evidence="1">Membrane</location>
        <topology evidence="1">Multi-pass membrane protein</topology>
    </subcellularLocation>
</comment>
<feature type="transmembrane region" description="Helical" evidence="6">
    <location>
        <begin position="192"/>
        <end position="214"/>
    </location>
</feature>
<proteinExistence type="inferred from homology"/>
<name>A0ABV7Z050_9BACT</name>
<evidence type="ECO:0000256" key="5">
    <source>
        <dbReference type="ARBA" id="ARBA00023136"/>
    </source>
</evidence>
<dbReference type="InterPro" id="IPR005496">
    <property type="entry name" value="Integral_membrane_TerC"/>
</dbReference>
<comment type="similarity">
    <text evidence="2">Belongs to the TerC family.</text>
</comment>
<dbReference type="Proteomes" id="UP001595616">
    <property type="component" value="Unassembled WGS sequence"/>
</dbReference>
<feature type="transmembrane region" description="Helical" evidence="6">
    <location>
        <begin position="136"/>
        <end position="156"/>
    </location>
</feature>
<keyword evidence="3 6" id="KW-0812">Transmembrane</keyword>
<evidence type="ECO:0000256" key="4">
    <source>
        <dbReference type="ARBA" id="ARBA00022989"/>
    </source>
</evidence>
<dbReference type="PANTHER" id="PTHR30238:SF4">
    <property type="entry name" value="SLL1022 PROTEIN"/>
    <property type="match status" value="1"/>
</dbReference>